<evidence type="ECO:0000313" key="1">
    <source>
        <dbReference type="EMBL" id="PWZ26907.1"/>
    </source>
</evidence>
<evidence type="ECO:0000313" key="2">
    <source>
        <dbReference type="Proteomes" id="UP000251960"/>
    </source>
</evidence>
<protein>
    <submittedName>
        <fullName evidence="1">Uncharacterized protein</fullName>
    </submittedName>
</protein>
<name>A0A3L6F5H1_MAIZE</name>
<comment type="caution">
    <text evidence="1">The sequence shown here is derived from an EMBL/GenBank/DDBJ whole genome shotgun (WGS) entry which is preliminary data.</text>
</comment>
<dbReference type="EMBL" id="NCVQ01000005">
    <property type="protein sequence ID" value="PWZ26907.1"/>
    <property type="molecule type" value="Genomic_DNA"/>
</dbReference>
<proteinExistence type="predicted"/>
<gene>
    <name evidence="1" type="ORF">Zm00014a_042905</name>
</gene>
<sequence length="57" mass="6537">TSELKPFFFSLQTLALAVPPILEYFRSSILGVRCWRSTSLRMENHTCQATTQATRKC</sequence>
<organism evidence="1 2">
    <name type="scientific">Zea mays</name>
    <name type="common">Maize</name>
    <dbReference type="NCBI Taxonomy" id="4577"/>
    <lineage>
        <taxon>Eukaryota</taxon>
        <taxon>Viridiplantae</taxon>
        <taxon>Streptophyta</taxon>
        <taxon>Embryophyta</taxon>
        <taxon>Tracheophyta</taxon>
        <taxon>Spermatophyta</taxon>
        <taxon>Magnoliopsida</taxon>
        <taxon>Liliopsida</taxon>
        <taxon>Poales</taxon>
        <taxon>Poaceae</taxon>
        <taxon>PACMAD clade</taxon>
        <taxon>Panicoideae</taxon>
        <taxon>Andropogonodae</taxon>
        <taxon>Andropogoneae</taxon>
        <taxon>Tripsacinae</taxon>
        <taxon>Zea</taxon>
    </lineage>
</organism>
<dbReference type="AlphaFoldDB" id="A0A3L6F5H1"/>
<feature type="non-terminal residue" evidence="1">
    <location>
        <position position="1"/>
    </location>
</feature>
<reference evidence="1 2" key="1">
    <citation type="journal article" date="2018" name="Nat. Genet.">
        <title>Extensive intraspecific gene order and gene structural variations between Mo17 and other maize genomes.</title>
        <authorList>
            <person name="Sun S."/>
            <person name="Zhou Y."/>
            <person name="Chen J."/>
            <person name="Shi J."/>
            <person name="Zhao H."/>
            <person name="Zhao H."/>
            <person name="Song W."/>
            <person name="Zhang M."/>
            <person name="Cui Y."/>
            <person name="Dong X."/>
            <person name="Liu H."/>
            <person name="Ma X."/>
            <person name="Jiao Y."/>
            <person name="Wang B."/>
            <person name="Wei X."/>
            <person name="Stein J.C."/>
            <person name="Glaubitz J.C."/>
            <person name="Lu F."/>
            <person name="Yu G."/>
            <person name="Liang C."/>
            <person name="Fengler K."/>
            <person name="Li B."/>
            <person name="Rafalski A."/>
            <person name="Schnable P.S."/>
            <person name="Ware D.H."/>
            <person name="Buckler E.S."/>
            <person name="Lai J."/>
        </authorList>
    </citation>
    <scope>NUCLEOTIDE SEQUENCE [LARGE SCALE GENOMIC DNA]</scope>
    <source>
        <strain evidence="2">cv. Missouri 17</strain>
        <tissue evidence="1">Seedling</tissue>
    </source>
</reference>
<accession>A0A3L6F5H1</accession>
<dbReference type="Proteomes" id="UP000251960">
    <property type="component" value="Chromosome 4"/>
</dbReference>